<dbReference type="EMBL" id="KP795505">
    <property type="protein sequence ID" value="AKN36690.1"/>
    <property type="molecule type" value="Genomic_DNA"/>
</dbReference>
<dbReference type="AlphaFoldDB" id="A0A0H3ZL03"/>
<reference evidence="2" key="1">
    <citation type="journal article" date="2015" name="MBio">
        <title>Eco-Evolutionary Dynamics of Episomes among Ecologically Cohesive Bacterial Populations.</title>
        <authorList>
            <person name="Xue H."/>
            <person name="Cordero O.X."/>
            <person name="Camas F.M."/>
            <person name="Trimble W."/>
            <person name="Meyer F."/>
            <person name="Guglielmini J."/>
            <person name="Rocha E.P."/>
            <person name="Polz M.F."/>
        </authorList>
    </citation>
    <scope>NUCLEOTIDE SEQUENCE</scope>
    <source>
        <strain evidence="2">FF_146</strain>
    </source>
</reference>
<proteinExistence type="predicted"/>
<evidence type="ECO:0000256" key="1">
    <source>
        <dbReference type="SAM" id="MobiDB-lite"/>
    </source>
</evidence>
<sequence length="220" mass="24886">MGKNFKHYQALDGLVTSALLALYCTMSQKGGFWTTQRRNEQLVKFIKPTLKKVQFATCKNEIRAMIGIGRRATGNLEQKLWEVNAMNLAYRARFTPADELYIMLNALYEQHQFSSMLENAEEAMEIDTLYMKAKSVENGFDADNNQIKPLTVAVKTQRLDTLIQAVQANGVYRVDIDSVDEQQVNHLLLHRISSPPANEGITRSQAPSLDTVNSHDETFA</sequence>
<evidence type="ECO:0008006" key="3">
    <source>
        <dbReference type="Google" id="ProtNLM"/>
    </source>
</evidence>
<accession>A0A0H3ZL03</accession>
<protein>
    <recommendedName>
        <fullName evidence="3">DUF2913 family protein</fullName>
    </recommendedName>
</protein>
<feature type="compositionally biased region" description="Polar residues" evidence="1">
    <location>
        <begin position="201"/>
        <end position="212"/>
    </location>
</feature>
<dbReference type="InterPro" id="IPR021316">
    <property type="entry name" value="DUF2913"/>
</dbReference>
<dbReference type="Pfam" id="PF11140">
    <property type="entry name" value="DUF2913"/>
    <property type="match status" value="1"/>
</dbReference>
<name>A0A0H3ZL03_9VIBR</name>
<organism evidence="2">
    <name type="scientific">Vibrio genomosp. F6</name>
    <dbReference type="NCBI Taxonomy" id="723172"/>
    <lineage>
        <taxon>Bacteria</taxon>
        <taxon>Pseudomonadati</taxon>
        <taxon>Pseudomonadota</taxon>
        <taxon>Gammaproteobacteria</taxon>
        <taxon>Vibrionales</taxon>
        <taxon>Vibrionaceae</taxon>
        <taxon>Vibrio</taxon>
    </lineage>
</organism>
<evidence type="ECO:0000313" key="2">
    <source>
        <dbReference type="EMBL" id="AKN36690.1"/>
    </source>
</evidence>
<feature type="region of interest" description="Disordered" evidence="1">
    <location>
        <begin position="195"/>
        <end position="220"/>
    </location>
</feature>